<reference evidence="9" key="1">
    <citation type="submission" date="2021-10" db="EMBL/GenBank/DDBJ databases">
        <title>Melipona bicolor Genome sequencing and assembly.</title>
        <authorList>
            <person name="Araujo N.S."/>
            <person name="Arias M.C."/>
        </authorList>
    </citation>
    <scope>NUCLEOTIDE SEQUENCE</scope>
    <source>
        <strain evidence="9">USP_2M_L1-L4_2017</strain>
        <tissue evidence="9">Whole body</tissue>
    </source>
</reference>
<evidence type="ECO:0000256" key="7">
    <source>
        <dbReference type="ARBA" id="ARBA00023136"/>
    </source>
</evidence>
<evidence type="ECO:0000256" key="1">
    <source>
        <dbReference type="ARBA" id="ARBA00004477"/>
    </source>
</evidence>
<comment type="similarity">
    <text evidence="2">Belongs to the TMEM208 family.</text>
</comment>
<dbReference type="GO" id="GO:0005789">
    <property type="term" value="C:endoplasmic reticulum membrane"/>
    <property type="evidence" value="ECO:0007669"/>
    <property type="project" value="UniProtKB-SubCell"/>
</dbReference>
<accession>A0AA40KIH4</accession>
<dbReference type="PANTHER" id="PTHR13505:SF7">
    <property type="entry name" value="TRANSMEMBRANE PROTEIN 208"/>
    <property type="match status" value="1"/>
</dbReference>
<keyword evidence="4 8" id="KW-0812">Transmembrane</keyword>
<feature type="transmembrane region" description="Helical" evidence="8">
    <location>
        <begin position="26"/>
        <end position="48"/>
    </location>
</feature>
<feature type="transmembrane region" description="Helical" evidence="8">
    <location>
        <begin position="104"/>
        <end position="128"/>
    </location>
</feature>
<dbReference type="EMBL" id="JAHYIQ010000026">
    <property type="protein sequence ID" value="KAK1121567.1"/>
    <property type="molecule type" value="Genomic_DNA"/>
</dbReference>
<organism evidence="9 10">
    <name type="scientific">Melipona bicolor</name>
    <dbReference type="NCBI Taxonomy" id="60889"/>
    <lineage>
        <taxon>Eukaryota</taxon>
        <taxon>Metazoa</taxon>
        <taxon>Ecdysozoa</taxon>
        <taxon>Arthropoda</taxon>
        <taxon>Hexapoda</taxon>
        <taxon>Insecta</taxon>
        <taxon>Pterygota</taxon>
        <taxon>Neoptera</taxon>
        <taxon>Endopterygota</taxon>
        <taxon>Hymenoptera</taxon>
        <taxon>Apocrita</taxon>
        <taxon>Aculeata</taxon>
        <taxon>Apoidea</taxon>
        <taxon>Anthophila</taxon>
        <taxon>Apidae</taxon>
        <taxon>Melipona</taxon>
    </lineage>
</organism>
<evidence type="ECO:0000256" key="3">
    <source>
        <dbReference type="ARBA" id="ARBA00015033"/>
    </source>
</evidence>
<evidence type="ECO:0000256" key="6">
    <source>
        <dbReference type="ARBA" id="ARBA00022989"/>
    </source>
</evidence>
<evidence type="ECO:0000256" key="8">
    <source>
        <dbReference type="SAM" id="Phobius"/>
    </source>
</evidence>
<dbReference type="PANTHER" id="PTHR13505">
    <property type="entry name" value="TRANSMEMBRANE PROTEIN 208"/>
    <property type="match status" value="1"/>
</dbReference>
<keyword evidence="6 8" id="KW-1133">Transmembrane helix</keyword>
<proteinExistence type="inferred from homology"/>
<comment type="caution">
    <text evidence="9">The sequence shown here is derived from an EMBL/GenBank/DDBJ whole genome shotgun (WGS) entry which is preliminary data.</text>
</comment>
<keyword evidence="7 8" id="KW-0472">Membrane</keyword>
<dbReference type="InterPro" id="IPR008506">
    <property type="entry name" value="SND2/TMEM208"/>
</dbReference>
<dbReference type="AlphaFoldDB" id="A0AA40KIH4"/>
<keyword evidence="5" id="KW-0256">Endoplasmic reticulum</keyword>
<protein>
    <recommendedName>
        <fullName evidence="3">Transmembrane protein 208</fullName>
    </recommendedName>
</protein>
<dbReference type="GO" id="GO:0006624">
    <property type="term" value="P:vacuolar protein processing"/>
    <property type="evidence" value="ECO:0007669"/>
    <property type="project" value="TreeGrafter"/>
</dbReference>
<evidence type="ECO:0000256" key="4">
    <source>
        <dbReference type="ARBA" id="ARBA00022692"/>
    </source>
</evidence>
<evidence type="ECO:0000256" key="2">
    <source>
        <dbReference type="ARBA" id="ARBA00009950"/>
    </source>
</evidence>
<feature type="transmembrane region" description="Helical" evidence="8">
    <location>
        <begin position="55"/>
        <end position="74"/>
    </location>
</feature>
<keyword evidence="10" id="KW-1185">Reference proteome</keyword>
<dbReference type="Proteomes" id="UP001177670">
    <property type="component" value="Unassembled WGS sequence"/>
</dbReference>
<sequence length="171" mass="19583">MTVKKTKAATKGAKQIVEENKTTLNFYQNMIIGAIGIYFIVTMLFFNFSTLSTTLTVFSAIVYIGSYQFMKYIAHATYSESGQLLDSGIDLNMEGGIAEHVKDLIILTSGVQVLSLISNYFWLLWFLVPLRGGWMLWKQILAPWFFAPTPEQPEISEKKQRKLEKKMARRH</sequence>
<evidence type="ECO:0000256" key="5">
    <source>
        <dbReference type="ARBA" id="ARBA00022824"/>
    </source>
</evidence>
<gene>
    <name evidence="9" type="ORF">K0M31_010362</name>
</gene>
<evidence type="ECO:0000313" key="10">
    <source>
        <dbReference type="Proteomes" id="UP001177670"/>
    </source>
</evidence>
<name>A0AA40KIH4_9HYME</name>
<dbReference type="Pfam" id="PF05620">
    <property type="entry name" value="TMEM208_SND2"/>
    <property type="match status" value="1"/>
</dbReference>
<dbReference type="GO" id="GO:0005773">
    <property type="term" value="C:vacuole"/>
    <property type="evidence" value="ECO:0007669"/>
    <property type="project" value="GOC"/>
</dbReference>
<comment type="subcellular location">
    <subcellularLocation>
        <location evidence="1">Endoplasmic reticulum membrane</location>
        <topology evidence="1">Multi-pass membrane protein</topology>
    </subcellularLocation>
</comment>
<evidence type="ECO:0000313" key="9">
    <source>
        <dbReference type="EMBL" id="KAK1121567.1"/>
    </source>
</evidence>